<accession>A0A1Y1U6H6</accession>
<organism evidence="1 2">
    <name type="scientific">Piromyces finnis</name>
    <dbReference type="NCBI Taxonomy" id="1754191"/>
    <lineage>
        <taxon>Eukaryota</taxon>
        <taxon>Fungi</taxon>
        <taxon>Fungi incertae sedis</taxon>
        <taxon>Chytridiomycota</taxon>
        <taxon>Chytridiomycota incertae sedis</taxon>
        <taxon>Neocallimastigomycetes</taxon>
        <taxon>Neocallimastigales</taxon>
        <taxon>Neocallimastigaceae</taxon>
        <taxon>Piromyces</taxon>
    </lineage>
</organism>
<reference evidence="1 2" key="2">
    <citation type="submission" date="2016-08" db="EMBL/GenBank/DDBJ databases">
        <title>Pervasive Adenine N6-methylation of Active Genes in Fungi.</title>
        <authorList>
            <consortium name="DOE Joint Genome Institute"/>
            <person name="Mondo S.J."/>
            <person name="Dannebaum R.O."/>
            <person name="Kuo R.C."/>
            <person name="Labutti K."/>
            <person name="Haridas S."/>
            <person name="Kuo A."/>
            <person name="Salamov A."/>
            <person name="Ahrendt S.R."/>
            <person name="Lipzen A."/>
            <person name="Sullivan W."/>
            <person name="Andreopoulos W.B."/>
            <person name="Clum A."/>
            <person name="Lindquist E."/>
            <person name="Daum C."/>
            <person name="Ramamoorthy G.K."/>
            <person name="Gryganskyi A."/>
            <person name="Culley D."/>
            <person name="Magnuson J.K."/>
            <person name="James T.Y."/>
            <person name="O'Malley M.A."/>
            <person name="Stajich J.E."/>
            <person name="Spatafora J.W."/>
            <person name="Visel A."/>
            <person name="Grigoriev I.V."/>
        </authorList>
    </citation>
    <scope>NUCLEOTIDE SEQUENCE [LARGE SCALE GENOMIC DNA]</scope>
    <source>
        <strain evidence="2">finn</strain>
    </source>
</reference>
<evidence type="ECO:0000313" key="1">
    <source>
        <dbReference type="EMBL" id="ORX33618.1"/>
    </source>
</evidence>
<evidence type="ECO:0000313" key="2">
    <source>
        <dbReference type="Proteomes" id="UP000193719"/>
    </source>
</evidence>
<dbReference type="EMBL" id="MCFH01000208">
    <property type="protein sequence ID" value="ORX33618.1"/>
    <property type="molecule type" value="Genomic_DNA"/>
</dbReference>
<reference evidence="1 2" key="1">
    <citation type="submission" date="2016-08" db="EMBL/GenBank/DDBJ databases">
        <title>Genomes of anaerobic fungi encode conserved fungal cellulosomes for biomass hydrolysis.</title>
        <authorList>
            <consortium name="DOE Joint Genome Institute"/>
            <person name="Haitjema C.H."/>
            <person name="Gilmore S.P."/>
            <person name="Henske J.K."/>
            <person name="Solomon K.V."/>
            <person name="De Groot R."/>
            <person name="Kuo A."/>
            <person name="Mondo S.J."/>
            <person name="Salamov A.A."/>
            <person name="Labutti K."/>
            <person name="Zhao Z."/>
            <person name="Chiniquy J."/>
            <person name="Barry K."/>
            <person name="Brewer H.M."/>
            <person name="Purvine S.O."/>
            <person name="Wright A.T."/>
            <person name="Boxma B."/>
            <person name="Van Alen T."/>
            <person name="Hackstein J.H."/>
            <person name="Baker S.E."/>
            <person name="Grigoriev I.V."/>
            <person name="O'Malley M.A."/>
        </authorList>
    </citation>
    <scope>NUCLEOTIDE SEQUENCE [LARGE SCALE GENOMIC DNA]</scope>
    <source>
        <strain evidence="2">finn</strain>
    </source>
</reference>
<keyword evidence="2" id="KW-1185">Reference proteome</keyword>
<dbReference type="AlphaFoldDB" id="A0A1Y1U6H6"/>
<sequence>MKWEEILDIIDPTRICKDSSSHFNQLAKCVFQVHTSKLLKELYSIGIMITY</sequence>
<protein>
    <submittedName>
        <fullName evidence="1">Uncharacterized protein</fullName>
    </submittedName>
</protein>
<dbReference type="Proteomes" id="UP000193719">
    <property type="component" value="Unassembled WGS sequence"/>
</dbReference>
<comment type="caution">
    <text evidence="1">The sequence shown here is derived from an EMBL/GenBank/DDBJ whole genome shotgun (WGS) entry which is preliminary data.</text>
</comment>
<gene>
    <name evidence="1" type="ORF">BCR36DRAFT_448931</name>
</gene>
<proteinExistence type="predicted"/>
<name>A0A1Y1U6H6_9FUNG</name>